<reference evidence="1 2" key="1">
    <citation type="submission" date="2019-03" db="EMBL/GenBank/DDBJ databases">
        <title>San Antonio Military Medical Center submission to MRSN (WRAIR), pending publication.</title>
        <authorList>
            <person name="Blyth D.M."/>
            <person name="Mccarthy S.L."/>
            <person name="Schall S.E."/>
            <person name="Stam J.A."/>
            <person name="Ong A.C."/>
            <person name="Mcgann P.T."/>
        </authorList>
    </citation>
    <scope>NUCLEOTIDE SEQUENCE [LARGE SCALE GENOMIC DNA]</scope>
    <source>
        <strain evidence="1 2">MRSN571793</strain>
    </source>
</reference>
<keyword evidence="2" id="KW-1185">Reference proteome</keyword>
<protein>
    <submittedName>
        <fullName evidence="1">Uncharacterized protein</fullName>
    </submittedName>
</protein>
<gene>
    <name evidence="1" type="ORF">E2605_17330</name>
</gene>
<proteinExistence type="predicted"/>
<organism evidence="1 2">
    <name type="scientific">Dysgonomonas capnocytophagoides</name>
    <dbReference type="NCBI Taxonomy" id="45254"/>
    <lineage>
        <taxon>Bacteria</taxon>
        <taxon>Pseudomonadati</taxon>
        <taxon>Bacteroidota</taxon>
        <taxon>Bacteroidia</taxon>
        <taxon>Bacteroidales</taxon>
        <taxon>Dysgonomonadaceae</taxon>
        <taxon>Dysgonomonas</taxon>
    </lineage>
</organism>
<accession>A0A4Y8KW87</accession>
<dbReference type="RefSeq" id="WP_134437355.1">
    <property type="nucleotide sequence ID" value="NZ_SOML01000013.1"/>
</dbReference>
<evidence type="ECO:0000313" key="1">
    <source>
        <dbReference type="EMBL" id="TFD93244.1"/>
    </source>
</evidence>
<sequence length="214" mass="24428">MDLLLQHIHQETGIAQFIETTASKYNLPEETLHKFTDAVISSLLGAVLLQGDTPETEKLLSSYYSKISEEDIEPAKRTDLTIGILNKIFNNKLTEFYSILSEYNNIELKNVDDMTIILSQLFIKQIPRFMASEKYSINGLLGHLLGERDYFIDQIPDAVIDLLNISSKHNIGQNISADAVVVSNAVRYTLLREKRESEEANRKKSWFEKIFKKG</sequence>
<evidence type="ECO:0000313" key="2">
    <source>
        <dbReference type="Proteomes" id="UP000297861"/>
    </source>
</evidence>
<dbReference type="EMBL" id="SOML01000013">
    <property type="protein sequence ID" value="TFD93244.1"/>
    <property type="molecule type" value="Genomic_DNA"/>
</dbReference>
<dbReference type="Proteomes" id="UP000297861">
    <property type="component" value="Unassembled WGS sequence"/>
</dbReference>
<comment type="caution">
    <text evidence="1">The sequence shown here is derived from an EMBL/GenBank/DDBJ whole genome shotgun (WGS) entry which is preliminary data.</text>
</comment>
<dbReference type="AlphaFoldDB" id="A0A4Y8KW87"/>
<name>A0A4Y8KW87_9BACT</name>